<sequence length="286" mass="32259">MLLAPPTTLIPSPSNIPSISMLLPPPPPSLPRSPEQFALRSNSPCFVVDRIVKQDFEKEKPVEEVYINLLSLNPQFKRYAYSYAFGDSSPAFTRCLGSIWTGKDRYLWIDLAAGPVNYGLTLSGDGLLLGGEFHPLAALHGPPKSQKALLADLASLRSEGNYLHGLDWKSIERTFMDEEILSLVTTIHSWPVQSSTFWFSSKERNPLKRLPLVCQPSTCGNLKKKRKALQALKTEERKVDVDKEFGSVQQLSNKKKANDDVFIKLDKQKEIAKEKLKRMFSWILQD</sequence>
<accession>A0A9Q0KSG3</accession>
<dbReference type="EMBL" id="JAMYWD010000003">
    <property type="protein sequence ID" value="KAJ4975526.1"/>
    <property type="molecule type" value="Genomic_DNA"/>
</dbReference>
<keyword evidence="3" id="KW-1185">Reference proteome</keyword>
<evidence type="ECO:0000313" key="3">
    <source>
        <dbReference type="Proteomes" id="UP001141806"/>
    </source>
</evidence>
<evidence type="ECO:0000313" key="2">
    <source>
        <dbReference type="EMBL" id="KAJ4975526.1"/>
    </source>
</evidence>
<dbReference type="Proteomes" id="UP001141806">
    <property type="component" value="Unassembled WGS sequence"/>
</dbReference>
<proteinExistence type="predicted"/>
<evidence type="ECO:0000259" key="1">
    <source>
        <dbReference type="Pfam" id="PF25483"/>
    </source>
</evidence>
<protein>
    <recommendedName>
        <fullName evidence="1">DUF7906 domain-containing protein</fullName>
    </recommendedName>
</protein>
<dbReference type="Pfam" id="PF25483">
    <property type="entry name" value="DUF7906"/>
    <property type="match status" value="1"/>
</dbReference>
<feature type="domain" description="DUF7906" evidence="1">
    <location>
        <begin position="44"/>
        <end position="156"/>
    </location>
</feature>
<name>A0A9Q0KSG3_9MAGN</name>
<dbReference type="OrthoDB" id="18100at2759"/>
<gene>
    <name evidence="2" type="ORF">NE237_000632</name>
</gene>
<dbReference type="AlphaFoldDB" id="A0A9Q0KSG3"/>
<organism evidence="2 3">
    <name type="scientific">Protea cynaroides</name>
    <dbReference type="NCBI Taxonomy" id="273540"/>
    <lineage>
        <taxon>Eukaryota</taxon>
        <taxon>Viridiplantae</taxon>
        <taxon>Streptophyta</taxon>
        <taxon>Embryophyta</taxon>
        <taxon>Tracheophyta</taxon>
        <taxon>Spermatophyta</taxon>
        <taxon>Magnoliopsida</taxon>
        <taxon>Proteales</taxon>
        <taxon>Proteaceae</taxon>
        <taxon>Protea</taxon>
    </lineage>
</organism>
<dbReference type="PANTHER" id="PTHR31515:SF4">
    <property type="entry name" value="TRANSMEMBRANE PROTEIN"/>
    <property type="match status" value="1"/>
</dbReference>
<dbReference type="PANTHER" id="PTHR31515">
    <property type="entry name" value="TRANSMEMBRANE PROTEIN-RELATED"/>
    <property type="match status" value="1"/>
</dbReference>
<comment type="caution">
    <text evidence="2">The sequence shown here is derived from an EMBL/GenBank/DDBJ whole genome shotgun (WGS) entry which is preliminary data.</text>
</comment>
<dbReference type="InterPro" id="IPR057228">
    <property type="entry name" value="DUF7906"/>
</dbReference>
<reference evidence="2" key="1">
    <citation type="journal article" date="2023" name="Plant J.">
        <title>The genome of the king protea, Protea cynaroides.</title>
        <authorList>
            <person name="Chang J."/>
            <person name="Duong T.A."/>
            <person name="Schoeman C."/>
            <person name="Ma X."/>
            <person name="Roodt D."/>
            <person name="Barker N."/>
            <person name="Li Z."/>
            <person name="Van de Peer Y."/>
            <person name="Mizrachi E."/>
        </authorList>
    </citation>
    <scope>NUCLEOTIDE SEQUENCE</scope>
    <source>
        <tissue evidence="2">Young leaves</tissue>
    </source>
</reference>